<dbReference type="InterPro" id="IPR018893">
    <property type="entry name" value="T8SS_CsgF"/>
</dbReference>
<keyword evidence="3 4" id="KW-0732">Signal</keyword>
<dbReference type="Pfam" id="PF10614">
    <property type="entry name" value="CsgF"/>
    <property type="match status" value="1"/>
</dbReference>
<dbReference type="OrthoDB" id="1443407at2"/>
<evidence type="ECO:0000256" key="3">
    <source>
        <dbReference type="ARBA" id="ARBA00022729"/>
    </source>
</evidence>
<keyword evidence="6" id="KW-1185">Reference proteome</keyword>
<dbReference type="AlphaFoldDB" id="A0A7K1GP60"/>
<dbReference type="Proteomes" id="UP000488936">
    <property type="component" value="Unassembled WGS sequence"/>
</dbReference>
<evidence type="ECO:0000256" key="2">
    <source>
        <dbReference type="ARBA" id="ARBA00014031"/>
    </source>
</evidence>
<evidence type="ECO:0000256" key="4">
    <source>
        <dbReference type="SAM" id="SignalP"/>
    </source>
</evidence>
<comment type="function">
    <text evidence="1">May be involved in the biogenesis of curli organelles.</text>
</comment>
<accession>A0A7K1GP60</accession>
<proteinExistence type="predicted"/>
<feature type="chain" id="PRO_5029589714" description="Curli production assembly/transport component CsgF" evidence="4">
    <location>
        <begin position="19"/>
        <end position="133"/>
    </location>
</feature>
<comment type="caution">
    <text evidence="5">The sequence shown here is derived from an EMBL/GenBank/DDBJ whole genome shotgun (WGS) entry which is preliminary data.</text>
</comment>
<evidence type="ECO:0000313" key="6">
    <source>
        <dbReference type="Proteomes" id="UP000488936"/>
    </source>
</evidence>
<gene>
    <name evidence="5" type="ORF">GJV77_11735</name>
</gene>
<sequence length="133" mass="14912">MRITFYLLVFFITSLSSAQQLTYKPMNPFFGGEVFNYQMMLSSANAQNSFKDPSLLKPGTKNSLNQFTERLNSQLLNQISRQLFSDSIGSELKEGTFTLGSLSVEIYDSSQGMIINILNTDNGEETQIVMPNS</sequence>
<dbReference type="EMBL" id="WMJY01000031">
    <property type="protein sequence ID" value="MTH30568.1"/>
    <property type="molecule type" value="Genomic_DNA"/>
</dbReference>
<evidence type="ECO:0000313" key="5">
    <source>
        <dbReference type="EMBL" id="MTH30568.1"/>
    </source>
</evidence>
<reference evidence="5 6" key="1">
    <citation type="journal article" date="2006" name="Int. J. Syst. Evol. Microbiol.">
        <title>Myroides pelagicus sp. nov., isolated from seawater in Thailand.</title>
        <authorList>
            <person name="Yoon J."/>
            <person name="Maneerat S."/>
            <person name="Kawai F."/>
            <person name="Yokota A."/>
        </authorList>
    </citation>
    <scope>NUCLEOTIDE SEQUENCE [LARGE SCALE GENOMIC DNA]</scope>
    <source>
        <strain evidence="5 6">SM1T</strain>
    </source>
</reference>
<feature type="signal peptide" evidence="4">
    <location>
        <begin position="1"/>
        <end position="18"/>
    </location>
</feature>
<protein>
    <recommendedName>
        <fullName evidence="2">Curli production assembly/transport component CsgF</fullName>
    </recommendedName>
</protein>
<organism evidence="5 6">
    <name type="scientific">Myroides pelagicus</name>
    <dbReference type="NCBI Taxonomy" id="270914"/>
    <lineage>
        <taxon>Bacteria</taxon>
        <taxon>Pseudomonadati</taxon>
        <taxon>Bacteroidota</taxon>
        <taxon>Flavobacteriia</taxon>
        <taxon>Flavobacteriales</taxon>
        <taxon>Flavobacteriaceae</taxon>
        <taxon>Myroides</taxon>
    </lineage>
</organism>
<dbReference type="RefSeq" id="WP_155036550.1">
    <property type="nucleotide sequence ID" value="NZ_JBHTIG010000009.1"/>
</dbReference>
<name>A0A7K1GP60_9FLAO</name>
<evidence type="ECO:0000256" key="1">
    <source>
        <dbReference type="ARBA" id="ARBA00003989"/>
    </source>
</evidence>